<dbReference type="Pfam" id="PF08038">
    <property type="entry name" value="Tom7"/>
    <property type="match status" value="1"/>
</dbReference>
<evidence type="ECO:0000256" key="9">
    <source>
        <dbReference type="ARBA" id="ARBA00023128"/>
    </source>
</evidence>
<evidence type="ECO:0000256" key="4">
    <source>
        <dbReference type="ARBA" id="ARBA00022448"/>
    </source>
</evidence>
<keyword evidence="5" id="KW-0812">Transmembrane</keyword>
<evidence type="ECO:0000256" key="2">
    <source>
        <dbReference type="ARBA" id="ARBA00010917"/>
    </source>
</evidence>
<keyword evidence="9" id="KW-0496">Mitochondrion</keyword>
<keyword evidence="13" id="KW-1185">Reference proteome</keyword>
<dbReference type="AlphaFoldDB" id="A0A8C5D3T8"/>
<dbReference type="InterPro" id="IPR012621">
    <property type="entry name" value="Tom7"/>
</dbReference>
<keyword evidence="4" id="KW-0813">Transport</keyword>
<organism evidence="12 13">
    <name type="scientific">Gadus morhua</name>
    <name type="common">Atlantic cod</name>
    <dbReference type="NCBI Taxonomy" id="8049"/>
    <lineage>
        <taxon>Eukaryota</taxon>
        <taxon>Metazoa</taxon>
        <taxon>Chordata</taxon>
        <taxon>Craniata</taxon>
        <taxon>Vertebrata</taxon>
        <taxon>Euteleostomi</taxon>
        <taxon>Actinopterygii</taxon>
        <taxon>Neopterygii</taxon>
        <taxon>Teleostei</taxon>
        <taxon>Neoteleostei</taxon>
        <taxon>Acanthomorphata</taxon>
        <taxon>Zeiogadaria</taxon>
        <taxon>Gadariae</taxon>
        <taxon>Gadiformes</taxon>
        <taxon>Gadoidei</taxon>
        <taxon>Gadidae</taxon>
        <taxon>Gadus</taxon>
    </lineage>
</organism>
<dbReference type="GO" id="GO:1903955">
    <property type="term" value="P:positive regulation of protein targeting to mitochondrion"/>
    <property type="evidence" value="ECO:0007669"/>
    <property type="project" value="TreeGrafter"/>
</dbReference>
<evidence type="ECO:0000313" key="12">
    <source>
        <dbReference type="Ensembl" id="ENSGMOP00000069362.1"/>
    </source>
</evidence>
<evidence type="ECO:0000256" key="10">
    <source>
        <dbReference type="ARBA" id="ARBA00023136"/>
    </source>
</evidence>
<dbReference type="GeneTree" id="ENSGT00390000014833"/>
<evidence type="ECO:0000256" key="11">
    <source>
        <dbReference type="ARBA" id="ARBA00032786"/>
    </source>
</evidence>
<proteinExistence type="inferred from homology"/>
<dbReference type="GO" id="GO:0030150">
    <property type="term" value="P:protein import into mitochondrial matrix"/>
    <property type="evidence" value="ECO:0007669"/>
    <property type="project" value="InterPro"/>
</dbReference>
<sequence length="160" mass="18229">MAKLSKETKQRLQQVFQCGQFVIRWGFIPTVLYLGFQRGADPGMPEPTILRCVQNVTLRTKPVIIPLYPSLLTKTSVNNITWLNNFPVLVIQPFCLFESMSWSVWSLLNNCSALITKILLYCWTNDMDKALSASSLKGCYQVYHVYSVLSLQLSTSLLWG</sequence>
<keyword evidence="8" id="KW-1133">Transmembrane helix</keyword>
<dbReference type="PANTHER" id="PTHR46722">
    <property type="entry name" value="MITOCHONDRIAL IMPORT RECEPTOR SUBUNIT TOM7 HOMOLOG"/>
    <property type="match status" value="1"/>
</dbReference>
<dbReference type="PANTHER" id="PTHR46722:SF1">
    <property type="entry name" value="MITOCHONDRIAL IMPORT RECEPTOR SUBUNIT TOM7 HOMOLOG"/>
    <property type="match status" value="1"/>
</dbReference>
<keyword evidence="6" id="KW-1000">Mitochondrion outer membrane</keyword>
<evidence type="ECO:0000313" key="13">
    <source>
        <dbReference type="Proteomes" id="UP000694546"/>
    </source>
</evidence>
<evidence type="ECO:0000256" key="1">
    <source>
        <dbReference type="ARBA" id="ARBA00004572"/>
    </source>
</evidence>
<evidence type="ECO:0000256" key="5">
    <source>
        <dbReference type="ARBA" id="ARBA00022692"/>
    </source>
</evidence>
<evidence type="ECO:0000256" key="7">
    <source>
        <dbReference type="ARBA" id="ARBA00022927"/>
    </source>
</evidence>
<dbReference type="GO" id="GO:0005742">
    <property type="term" value="C:mitochondrial outer membrane translocase complex"/>
    <property type="evidence" value="ECO:0007669"/>
    <property type="project" value="InterPro"/>
</dbReference>
<keyword evidence="7" id="KW-0653">Protein transport</keyword>
<evidence type="ECO:0000256" key="3">
    <source>
        <dbReference type="ARBA" id="ARBA00014537"/>
    </source>
</evidence>
<comment type="subcellular location">
    <subcellularLocation>
        <location evidence="1">Mitochondrion outer membrane</location>
        <topology evidence="1">Single-pass membrane protein</topology>
    </subcellularLocation>
</comment>
<reference evidence="12" key="1">
    <citation type="submission" date="2025-08" db="UniProtKB">
        <authorList>
            <consortium name="Ensembl"/>
        </authorList>
    </citation>
    <scope>IDENTIFICATION</scope>
</reference>
<protein>
    <recommendedName>
        <fullName evidence="3">Mitochondrial import receptor subunit TOM7 homolog</fullName>
    </recommendedName>
    <alternativeName>
        <fullName evidence="11">Translocase of outer membrane 7 kDa subunit homolog</fullName>
    </alternativeName>
</protein>
<accession>A0A8C5D3T8</accession>
<keyword evidence="10" id="KW-0472">Membrane</keyword>
<evidence type="ECO:0000256" key="6">
    <source>
        <dbReference type="ARBA" id="ARBA00022787"/>
    </source>
</evidence>
<reference evidence="12" key="2">
    <citation type="submission" date="2025-09" db="UniProtKB">
        <authorList>
            <consortium name="Ensembl"/>
        </authorList>
    </citation>
    <scope>IDENTIFICATION</scope>
</reference>
<dbReference type="Proteomes" id="UP000694546">
    <property type="component" value="Chromosome 22"/>
</dbReference>
<gene>
    <name evidence="12" type="primary">TOMM7</name>
</gene>
<evidence type="ECO:0000256" key="8">
    <source>
        <dbReference type="ARBA" id="ARBA00022989"/>
    </source>
</evidence>
<comment type="similarity">
    <text evidence="2">Belongs to the Tom7 family.</text>
</comment>
<dbReference type="Ensembl" id="ENSGMOT00000028239.1">
    <property type="protein sequence ID" value="ENSGMOP00000069362.1"/>
    <property type="gene ID" value="ENSGMOG00000031331.1"/>
</dbReference>
<name>A0A8C5D3T8_GADMO</name>